<evidence type="ECO:0000259" key="6">
    <source>
        <dbReference type="PROSITE" id="PS50885"/>
    </source>
</evidence>
<dbReference type="InterPro" id="IPR003660">
    <property type="entry name" value="HAMP_dom"/>
</dbReference>
<comment type="similarity">
    <text evidence="2">Belongs to the methyl-accepting chemotaxis (MCP) protein family.</text>
</comment>
<organism evidence="7 8">
    <name type="scientific">Azospira oryzae</name>
    <dbReference type="NCBI Taxonomy" id="146939"/>
    <lineage>
        <taxon>Bacteria</taxon>
        <taxon>Pseudomonadati</taxon>
        <taxon>Pseudomonadota</taxon>
        <taxon>Betaproteobacteria</taxon>
        <taxon>Rhodocyclales</taxon>
        <taxon>Rhodocyclaceae</taxon>
        <taxon>Azospira</taxon>
    </lineage>
</organism>
<dbReference type="Pfam" id="PF17201">
    <property type="entry name" value="Cache_3-Cache_2"/>
    <property type="match status" value="1"/>
</dbReference>
<dbReference type="RefSeq" id="WP_130459517.1">
    <property type="nucleotide sequence ID" value="NZ_SHKM01000002.1"/>
</dbReference>
<dbReference type="Gene3D" id="3.30.450.20">
    <property type="entry name" value="PAS domain"/>
    <property type="match status" value="1"/>
</dbReference>
<gene>
    <name evidence="7" type="ORF">EV678_2138</name>
</gene>
<dbReference type="InterPro" id="IPR029151">
    <property type="entry name" value="Sensor-like_sf"/>
</dbReference>
<keyword evidence="4" id="KW-0472">Membrane</keyword>
<dbReference type="InterPro" id="IPR004089">
    <property type="entry name" value="MCPsignal_dom"/>
</dbReference>
<dbReference type="PRINTS" id="PR00260">
    <property type="entry name" value="CHEMTRNSDUCR"/>
</dbReference>
<comment type="caution">
    <text evidence="7">The sequence shown here is derived from an EMBL/GenBank/DDBJ whole genome shotgun (WGS) entry which is preliminary data.</text>
</comment>
<dbReference type="SMART" id="SM00304">
    <property type="entry name" value="HAMP"/>
    <property type="match status" value="1"/>
</dbReference>
<dbReference type="PROSITE" id="PS50885">
    <property type="entry name" value="HAMP"/>
    <property type="match status" value="1"/>
</dbReference>
<keyword evidence="8" id="KW-1185">Reference proteome</keyword>
<dbReference type="InterPro" id="IPR033462">
    <property type="entry name" value="Cache_3-Cache_2"/>
</dbReference>
<dbReference type="Proteomes" id="UP000292136">
    <property type="component" value="Unassembled WGS sequence"/>
</dbReference>
<sequence>MKNFPLSRQILVAAAIAVAVMVAVLSSVVTYLAREAAIKQTEQSLQEQTALIVTTLEFAQETLKLRALDNLRVFERSLDGHIRASGRSIATGKEQLPELLLGNTPINGNTPLLEAYRKANPGREPSFVIRSGERYYRGATLLKNAAGESRNGEALSDKEEYVAYLNRGEPYAGTIQRNGKMYALAAMPIKDDSGKVLGGITLRLDAEDNIALLKKKLLGLTVGKSGYPYIISQPYGDQTESVYIIHPTLEGKKTGEAGPMAKHVTDLLNAKRNGVVEYKWKDKEGRERDKIVVVKELPELHWIAAIGSWTDEFTEDTLALRNQVLALALVLGIALMLAIALLAQQRLKPVTVVVEAANRLGDGDLSVELRGAEASRNEVDVLSRALGQAITAIRGLIANLQSTSQTLNGTAAEISDASGELNGATASQSEAAASMSASAEELSASIHLVAESAQAALALTEEARQVADSSLGTVSQAISAMGQTADAVRHSAEQVGELGRRSQEIEHALSAIKGIAEQTNLLALNAAIEAARAGEAGRGFAVVADEVRKLAEQSGHTAQEISSILSQVGVGVNTVQDTIAQAVTRAADSVQASRQLEEALTRVSQRSAQVSNAIQDIAGATREQSGAAQSIAREIEQVASMAEETGYAAQANLERAAKLVAAADNLQRDTQRFSL</sequence>
<proteinExistence type="inferred from homology"/>
<evidence type="ECO:0000259" key="5">
    <source>
        <dbReference type="PROSITE" id="PS50111"/>
    </source>
</evidence>
<dbReference type="PANTHER" id="PTHR32089:SF112">
    <property type="entry name" value="LYSOZYME-LIKE PROTEIN-RELATED"/>
    <property type="match status" value="1"/>
</dbReference>
<dbReference type="Pfam" id="PF00015">
    <property type="entry name" value="MCPsignal"/>
    <property type="match status" value="1"/>
</dbReference>
<dbReference type="InterPro" id="IPR004090">
    <property type="entry name" value="Chemotax_Me-accpt_rcpt"/>
</dbReference>
<evidence type="ECO:0000313" key="7">
    <source>
        <dbReference type="EMBL" id="RZT76263.1"/>
    </source>
</evidence>
<dbReference type="Gene3D" id="1.10.287.950">
    <property type="entry name" value="Methyl-accepting chemotaxis protein"/>
    <property type="match status" value="1"/>
</dbReference>
<dbReference type="CDD" id="cd11386">
    <property type="entry name" value="MCP_signal"/>
    <property type="match status" value="1"/>
</dbReference>
<accession>A0ABY0IPF6</accession>
<dbReference type="PANTHER" id="PTHR32089">
    <property type="entry name" value="METHYL-ACCEPTING CHEMOTAXIS PROTEIN MCPB"/>
    <property type="match status" value="1"/>
</dbReference>
<protein>
    <submittedName>
        <fullName evidence="7">Methyl-accepting chemotaxis protein</fullName>
    </submittedName>
</protein>
<reference evidence="7 8" key="1">
    <citation type="submission" date="2019-02" db="EMBL/GenBank/DDBJ databases">
        <title>Genomic Encyclopedia of Type Strains, Phase IV (KMG-IV): sequencing the most valuable type-strain genomes for metagenomic binning, comparative biology and taxonomic classification.</title>
        <authorList>
            <person name="Goeker M."/>
        </authorList>
    </citation>
    <scope>NUCLEOTIDE SEQUENCE [LARGE SCALE GENOMIC DNA]</scope>
    <source>
        <strain evidence="7 8">DSM 21223</strain>
    </source>
</reference>
<evidence type="ECO:0000256" key="3">
    <source>
        <dbReference type="PROSITE-ProRule" id="PRU00284"/>
    </source>
</evidence>
<evidence type="ECO:0000313" key="8">
    <source>
        <dbReference type="Proteomes" id="UP000292136"/>
    </source>
</evidence>
<keyword evidence="4" id="KW-0812">Transmembrane</keyword>
<dbReference type="EMBL" id="SHKM01000002">
    <property type="protein sequence ID" value="RZT76263.1"/>
    <property type="molecule type" value="Genomic_DNA"/>
</dbReference>
<name>A0ABY0IPF6_9RHOO</name>
<dbReference type="SMART" id="SM00283">
    <property type="entry name" value="MA"/>
    <property type="match status" value="1"/>
</dbReference>
<feature type="domain" description="HAMP" evidence="6">
    <location>
        <begin position="344"/>
        <end position="398"/>
    </location>
</feature>
<dbReference type="SUPFAM" id="SSF103190">
    <property type="entry name" value="Sensory domain-like"/>
    <property type="match status" value="1"/>
</dbReference>
<dbReference type="SUPFAM" id="SSF58104">
    <property type="entry name" value="Methyl-accepting chemotaxis protein (MCP) signaling domain"/>
    <property type="match status" value="1"/>
</dbReference>
<evidence type="ECO:0000256" key="4">
    <source>
        <dbReference type="SAM" id="Phobius"/>
    </source>
</evidence>
<keyword evidence="1 3" id="KW-0807">Transducer</keyword>
<feature type="transmembrane region" description="Helical" evidence="4">
    <location>
        <begin position="324"/>
        <end position="343"/>
    </location>
</feature>
<evidence type="ECO:0000256" key="1">
    <source>
        <dbReference type="ARBA" id="ARBA00023224"/>
    </source>
</evidence>
<feature type="domain" description="Methyl-accepting transducer" evidence="5">
    <location>
        <begin position="403"/>
        <end position="639"/>
    </location>
</feature>
<evidence type="ECO:0000256" key="2">
    <source>
        <dbReference type="ARBA" id="ARBA00029447"/>
    </source>
</evidence>
<dbReference type="PROSITE" id="PS50111">
    <property type="entry name" value="CHEMOTAXIS_TRANSDUC_2"/>
    <property type="match status" value="1"/>
</dbReference>
<keyword evidence="4" id="KW-1133">Transmembrane helix</keyword>